<evidence type="ECO:0008006" key="5">
    <source>
        <dbReference type="Google" id="ProtNLM"/>
    </source>
</evidence>
<comment type="caution">
    <text evidence="3">The sequence shown here is derived from an EMBL/GenBank/DDBJ whole genome shotgun (WGS) entry which is preliminary data.</text>
</comment>
<keyword evidence="4" id="KW-1185">Reference proteome</keyword>
<name>A0ABT3P9P2_9ALTE</name>
<organism evidence="3 4">
    <name type="scientific">Alteromonas aquimaris</name>
    <dbReference type="NCBI Taxonomy" id="2998417"/>
    <lineage>
        <taxon>Bacteria</taxon>
        <taxon>Pseudomonadati</taxon>
        <taxon>Pseudomonadota</taxon>
        <taxon>Gammaproteobacteria</taxon>
        <taxon>Alteromonadales</taxon>
        <taxon>Alteromonadaceae</taxon>
        <taxon>Alteromonas/Salinimonas group</taxon>
        <taxon>Alteromonas</taxon>
    </lineage>
</organism>
<evidence type="ECO:0000256" key="1">
    <source>
        <dbReference type="SAM" id="Coils"/>
    </source>
</evidence>
<dbReference type="EMBL" id="JAPFRD010000011">
    <property type="protein sequence ID" value="MCW8109492.1"/>
    <property type="molecule type" value="Genomic_DNA"/>
</dbReference>
<evidence type="ECO:0000256" key="2">
    <source>
        <dbReference type="SAM" id="SignalP"/>
    </source>
</evidence>
<gene>
    <name evidence="3" type="ORF">OPS25_13360</name>
</gene>
<dbReference type="RefSeq" id="WP_265618274.1">
    <property type="nucleotide sequence ID" value="NZ_JAPFRD010000011.1"/>
</dbReference>
<reference evidence="3" key="1">
    <citation type="submission" date="2022-11" db="EMBL/GenBank/DDBJ databases">
        <title>Alteromonas sp. nov., isolated from sea water of the Qingdao.</title>
        <authorList>
            <person name="Wang Q."/>
        </authorList>
    </citation>
    <scope>NUCLEOTIDE SEQUENCE</scope>
    <source>
        <strain evidence="3">ASW11-7</strain>
    </source>
</reference>
<evidence type="ECO:0000313" key="3">
    <source>
        <dbReference type="EMBL" id="MCW8109492.1"/>
    </source>
</evidence>
<sequence length="310" mass="35896">MNKLKRNSIAALMLATSFGFVGASQAASKNYVELNKEIEIMTGVLDTALKQSSGERSIRYRSLDATYLAEQGVVYTVSTRSTGIGLLSGLRDIFISVPDAPAPPDVFISGEDGIEIDFDHDWESFAEETVHHFEEAFREQREEMRELRSKERELAWEQRELEREHRDLKFELRQADREREQELKEELQGVEQKMKQFEQRKQELTKQAQEIEQEQKQKLNKRKEAQQKAYKQFLANFESNIGDALCRFGNGLRGLPESENVSFVLKDFSRNDNNQLLDRVYVFSQDKIKSCVREKINSSQLLSSASVYDF</sequence>
<dbReference type="Proteomes" id="UP001142810">
    <property type="component" value="Unassembled WGS sequence"/>
</dbReference>
<proteinExistence type="predicted"/>
<protein>
    <recommendedName>
        <fullName evidence="5">DUF3450 family protein</fullName>
    </recommendedName>
</protein>
<evidence type="ECO:0000313" key="4">
    <source>
        <dbReference type="Proteomes" id="UP001142810"/>
    </source>
</evidence>
<feature type="chain" id="PRO_5045327714" description="DUF3450 family protein" evidence="2">
    <location>
        <begin position="27"/>
        <end position="310"/>
    </location>
</feature>
<feature type="signal peptide" evidence="2">
    <location>
        <begin position="1"/>
        <end position="26"/>
    </location>
</feature>
<keyword evidence="2" id="KW-0732">Signal</keyword>
<keyword evidence="1" id="KW-0175">Coiled coil</keyword>
<accession>A0ABT3P9P2</accession>
<feature type="coiled-coil region" evidence="1">
    <location>
        <begin position="130"/>
        <end position="236"/>
    </location>
</feature>